<evidence type="ECO:0000259" key="10">
    <source>
        <dbReference type="PROSITE" id="PS50939"/>
    </source>
</evidence>
<name>A0A7S2S7I2_9STRA</name>
<feature type="region of interest" description="Disordered" evidence="7">
    <location>
        <begin position="374"/>
        <end position="405"/>
    </location>
</feature>
<feature type="transmembrane region" description="Helical" evidence="8">
    <location>
        <begin position="244"/>
        <end position="264"/>
    </location>
</feature>
<feature type="transmembrane region" description="Helical" evidence="8">
    <location>
        <begin position="317"/>
        <end position="337"/>
    </location>
</feature>
<dbReference type="Gene3D" id="1.20.120.1770">
    <property type="match status" value="1"/>
</dbReference>
<evidence type="ECO:0000256" key="7">
    <source>
        <dbReference type="SAM" id="MobiDB-lite"/>
    </source>
</evidence>
<feature type="chain" id="PRO_5031077345" description="Cytochrome b561 domain-containing protein" evidence="9">
    <location>
        <begin position="26"/>
        <end position="405"/>
    </location>
</feature>
<protein>
    <recommendedName>
        <fullName evidence="10">Cytochrome b561 domain-containing protein</fullName>
    </recommendedName>
</protein>
<dbReference type="PROSITE" id="PS50939">
    <property type="entry name" value="CYTOCHROME_B561"/>
    <property type="match status" value="1"/>
</dbReference>
<dbReference type="CDD" id="cd08760">
    <property type="entry name" value="Cyt_b561_FRRS1_like"/>
    <property type="match status" value="1"/>
</dbReference>
<dbReference type="InterPro" id="IPR006593">
    <property type="entry name" value="Cyt_b561/ferric_Rdtase_TM"/>
</dbReference>
<feature type="transmembrane region" description="Helical" evidence="8">
    <location>
        <begin position="349"/>
        <end position="367"/>
    </location>
</feature>
<organism evidence="11">
    <name type="scientific">Eucampia antarctica</name>
    <dbReference type="NCBI Taxonomy" id="49252"/>
    <lineage>
        <taxon>Eukaryota</taxon>
        <taxon>Sar</taxon>
        <taxon>Stramenopiles</taxon>
        <taxon>Ochrophyta</taxon>
        <taxon>Bacillariophyta</taxon>
        <taxon>Mediophyceae</taxon>
        <taxon>Biddulphiophycidae</taxon>
        <taxon>Hemiaulales</taxon>
        <taxon>Hemiaulaceae</taxon>
        <taxon>Eucampia</taxon>
    </lineage>
</organism>
<keyword evidence="4" id="KW-0249">Electron transport</keyword>
<evidence type="ECO:0000256" key="3">
    <source>
        <dbReference type="ARBA" id="ARBA00022692"/>
    </source>
</evidence>
<feature type="transmembrane region" description="Helical" evidence="8">
    <location>
        <begin position="199"/>
        <end position="223"/>
    </location>
</feature>
<keyword evidence="9" id="KW-0732">Signal</keyword>
<reference evidence="11" key="1">
    <citation type="submission" date="2021-01" db="EMBL/GenBank/DDBJ databases">
        <authorList>
            <person name="Corre E."/>
            <person name="Pelletier E."/>
            <person name="Niang G."/>
            <person name="Scheremetjew M."/>
            <person name="Finn R."/>
            <person name="Kale V."/>
            <person name="Holt S."/>
            <person name="Cochrane G."/>
            <person name="Meng A."/>
            <person name="Brown T."/>
            <person name="Cohen L."/>
        </authorList>
    </citation>
    <scope>NUCLEOTIDE SEQUENCE</scope>
    <source>
        <strain evidence="11">CCMP1452</strain>
    </source>
</reference>
<accession>A0A7S2S7I2</accession>
<evidence type="ECO:0000256" key="5">
    <source>
        <dbReference type="ARBA" id="ARBA00022989"/>
    </source>
</evidence>
<feature type="signal peptide" evidence="9">
    <location>
        <begin position="1"/>
        <end position="25"/>
    </location>
</feature>
<keyword evidence="5 8" id="KW-1133">Transmembrane helix</keyword>
<evidence type="ECO:0000256" key="2">
    <source>
        <dbReference type="ARBA" id="ARBA00022448"/>
    </source>
</evidence>
<evidence type="ECO:0000256" key="1">
    <source>
        <dbReference type="ARBA" id="ARBA00004370"/>
    </source>
</evidence>
<keyword evidence="2" id="KW-0813">Transport</keyword>
<dbReference type="EMBL" id="HBHI01024776">
    <property type="protein sequence ID" value="CAD9691876.1"/>
    <property type="molecule type" value="Transcribed_RNA"/>
</dbReference>
<keyword evidence="6 8" id="KW-0472">Membrane</keyword>
<dbReference type="PANTHER" id="PTHR47281">
    <property type="entry name" value="OS09G0557700 PROTEIN"/>
    <property type="match status" value="1"/>
</dbReference>
<comment type="subcellular location">
    <subcellularLocation>
        <location evidence="1">Membrane</location>
    </subcellularLocation>
</comment>
<dbReference type="PANTHER" id="PTHR47281:SF1">
    <property type="entry name" value="OS09G0557700 PROTEIN"/>
    <property type="match status" value="1"/>
</dbReference>
<evidence type="ECO:0000256" key="9">
    <source>
        <dbReference type="SAM" id="SignalP"/>
    </source>
</evidence>
<gene>
    <name evidence="11" type="ORF">EANT1437_LOCUS12733</name>
</gene>
<dbReference type="GO" id="GO:0016020">
    <property type="term" value="C:membrane"/>
    <property type="evidence" value="ECO:0007669"/>
    <property type="project" value="UniProtKB-SubCell"/>
</dbReference>
<dbReference type="AlphaFoldDB" id="A0A7S2S7I2"/>
<dbReference type="Pfam" id="PF03188">
    <property type="entry name" value="Cytochrom_B561"/>
    <property type="match status" value="1"/>
</dbReference>
<dbReference type="InterPro" id="IPR045879">
    <property type="entry name" value="B561A"/>
</dbReference>
<feature type="domain" description="Cytochrome b561" evidence="10">
    <location>
        <begin position="165"/>
        <end position="368"/>
    </location>
</feature>
<keyword evidence="3 8" id="KW-0812">Transmembrane</keyword>
<evidence type="ECO:0000256" key="6">
    <source>
        <dbReference type="ARBA" id="ARBA00023136"/>
    </source>
</evidence>
<feature type="transmembrane region" description="Helical" evidence="8">
    <location>
        <begin position="276"/>
        <end position="296"/>
    </location>
</feature>
<proteinExistence type="predicted"/>
<evidence type="ECO:0000256" key="8">
    <source>
        <dbReference type="SAM" id="Phobius"/>
    </source>
</evidence>
<sequence>MAIHSSNWSSIAVVLLFSLMSLSSSLNVGDDICYDGYVMDRYCINRGTLLDNPSVSPFLNPEVHSVHCLVDVKQCVESGYEIMSLEIIKNGMHGRTFRLDGNGNDKIVKFARENGLKGRCASCTGTNIAEHISEGFRAIVVGKVVSKSTGTRPAIISLTEIIPSDTAITSSTGISDKCPDGINFFEGPFDYSFKTNFHAFIYAHASMMLIGWGTLIPLGVIIAKLGRHLKPDGLWFKIHRPLQIIGLSFTLVGWIIALTQFTALEHGKGKQNIHTRLGMVVMFMGLLQPLNAFLRPHHNADDKKTKLRFAWEILHKSFGYMAVLLAVVVIAFGTMILPRPEDPKKFQMAYGLGSGLILLSSMIYLIWDKQQNDDHDSSDNTTIEQNVEKENSNNNFMQDEEEAKE</sequence>
<dbReference type="SMART" id="SM00665">
    <property type="entry name" value="B561"/>
    <property type="match status" value="1"/>
</dbReference>
<evidence type="ECO:0000313" key="11">
    <source>
        <dbReference type="EMBL" id="CAD9691876.1"/>
    </source>
</evidence>
<evidence type="ECO:0000256" key="4">
    <source>
        <dbReference type="ARBA" id="ARBA00022982"/>
    </source>
</evidence>